<dbReference type="Proteomes" id="UP000317371">
    <property type="component" value="Unassembled WGS sequence"/>
</dbReference>
<feature type="domain" description="Glycosyl transferase family 1" evidence="1">
    <location>
        <begin position="190"/>
        <end position="345"/>
    </location>
</feature>
<dbReference type="EMBL" id="VIGC01000001">
    <property type="protein sequence ID" value="TQE97881.1"/>
    <property type="molecule type" value="Genomic_DNA"/>
</dbReference>
<dbReference type="CDD" id="cd03801">
    <property type="entry name" value="GT4_PimA-like"/>
    <property type="match status" value="1"/>
</dbReference>
<dbReference type="Pfam" id="PF13439">
    <property type="entry name" value="Glyco_transf_4"/>
    <property type="match status" value="1"/>
</dbReference>
<organism evidence="3 4">
    <name type="scientific">Litorilinea aerophila</name>
    <dbReference type="NCBI Taxonomy" id="1204385"/>
    <lineage>
        <taxon>Bacteria</taxon>
        <taxon>Bacillati</taxon>
        <taxon>Chloroflexota</taxon>
        <taxon>Caldilineae</taxon>
        <taxon>Caldilineales</taxon>
        <taxon>Caldilineaceae</taxon>
        <taxon>Litorilinea</taxon>
    </lineage>
</organism>
<sequence>MRVMMVSKALVMGAYQRKAEEMARLGVDLTVLVPPFWADRRGRQPVEFQYVAGYRLKVVPLRFNGNFHLHFYPTLARELAAIRPQLLHMDEEPYNLATWLGLRAAHRQGGVGTFFTWQNLYRRYPPPFRWFEQANYRRTPAAIAGNQEAAEVLRRKGYQGAISIIPQFGVDPELFRPAPGPTQPTGNRPLRIGYAGGLLPEKGVDLLLHACAGLRGAWELFLVGEGHAQPGLQALARRLGIDGRVHFESRLASSAMPQYYRRLDLFVLPSRSTPTWKEQFGRVLIEAMACGVAVIGSDCGEIPHVIGDAGLIFPEGDVAGLRDCLQTLLDAPQRRRELAEAGRQRVLERFTMAQIAARTVAHYAALLAPARASNEAPCTSP</sequence>
<name>A0A540VMA1_9CHLR</name>
<evidence type="ECO:0000259" key="1">
    <source>
        <dbReference type="Pfam" id="PF00534"/>
    </source>
</evidence>
<dbReference type="SUPFAM" id="SSF53756">
    <property type="entry name" value="UDP-Glycosyltransferase/glycogen phosphorylase"/>
    <property type="match status" value="1"/>
</dbReference>
<dbReference type="GO" id="GO:0016757">
    <property type="term" value="F:glycosyltransferase activity"/>
    <property type="evidence" value="ECO:0007669"/>
    <property type="project" value="InterPro"/>
</dbReference>
<dbReference type="InParanoid" id="A0A540VMA1"/>
<proteinExistence type="predicted"/>
<evidence type="ECO:0000313" key="3">
    <source>
        <dbReference type="EMBL" id="TQE97881.1"/>
    </source>
</evidence>
<keyword evidence="4" id="KW-1185">Reference proteome</keyword>
<dbReference type="OrthoDB" id="9806653at2"/>
<feature type="domain" description="Glycosyltransferase subfamily 4-like N-terminal" evidence="2">
    <location>
        <begin position="19"/>
        <end position="172"/>
    </location>
</feature>
<evidence type="ECO:0000259" key="2">
    <source>
        <dbReference type="Pfam" id="PF13439"/>
    </source>
</evidence>
<dbReference type="AlphaFoldDB" id="A0A540VMA1"/>
<keyword evidence="3" id="KW-0808">Transferase</keyword>
<dbReference type="PANTHER" id="PTHR12526:SF636">
    <property type="entry name" value="BLL3647 PROTEIN"/>
    <property type="match status" value="1"/>
</dbReference>
<gene>
    <name evidence="3" type="ORF">FKZ61_00430</name>
</gene>
<comment type="caution">
    <text evidence="3">The sequence shown here is derived from an EMBL/GenBank/DDBJ whole genome shotgun (WGS) entry which is preliminary data.</text>
</comment>
<reference evidence="3 4" key="1">
    <citation type="submission" date="2019-06" db="EMBL/GenBank/DDBJ databases">
        <title>Genome sequence of Litorilinea aerophila BAA-2444.</title>
        <authorList>
            <person name="Maclea K.S."/>
            <person name="Maurais E.G."/>
            <person name="Iannazzi L.C."/>
        </authorList>
    </citation>
    <scope>NUCLEOTIDE SEQUENCE [LARGE SCALE GENOMIC DNA]</scope>
    <source>
        <strain evidence="3 4">ATCC BAA-2444</strain>
    </source>
</reference>
<dbReference type="InterPro" id="IPR001296">
    <property type="entry name" value="Glyco_trans_1"/>
</dbReference>
<dbReference type="InterPro" id="IPR028098">
    <property type="entry name" value="Glyco_trans_4-like_N"/>
</dbReference>
<dbReference type="Gene3D" id="3.40.50.2000">
    <property type="entry name" value="Glycogen Phosphorylase B"/>
    <property type="match status" value="2"/>
</dbReference>
<dbReference type="PANTHER" id="PTHR12526">
    <property type="entry name" value="GLYCOSYLTRANSFERASE"/>
    <property type="match status" value="1"/>
</dbReference>
<dbReference type="Pfam" id="PF00534">
    <property type="entry name" value="Glycos_transf_1"/>
    <property type="match status" value="1"/>
</dbReference>
<protein>
    <submittedName>
        <fullName evidence="3">Glycosyltransferase family 4 protein</fullName>
    </submittedName>
</protein>
<evidence type="ECO:0000313" key="4">
    <source>
        <dbReference type="Proteomes" id="UP000317371"/>
    </source>
</evidence>
<accession>A0A540VMA1</accession>